<name>A0AAN2PIR4_9BACI</name>
<dbReference type="RefSeq" id="WP_048684116.1">
    <property type="nucleotide sequence ID" value="NZ_CCXW01000001.1"/>
</dbReference>
<dbReference type="AlphaFoldDB" id="A0AAN2PIR4"/>
<keyword evidence="2" id="KW-1185">Reference proteome</keyword>
<comment type="caution">
    <text evidence="1">The sequence shown here is derived from an EMBL/GenBank/DDBJ whole genome shotgun (WGS) entry which is preliminary data.</text>
</comment>
<dbReference type="SUPFAM" id="SSF56349">
    <property type="entry name" value="DNA breaking-rejoining enzymes"/>
    <property type="match status" value="1"/>
</dbReference>
<evidence type="ECO:0000313" key="1">
    <source>
        <dbReference type="EMBL" id="CEG33184.1"/>
    </source>
</evidence>
<proteinExistence type="predicted"/>
<dbReference type="GO" id="GO:0003677">
    <property type="term" value="F:DNA binding"/>
    <property type="evidence" value="ECO:0007669"/>
    <property type="project" value="InterPro"/>
</dbReference>
<accession>A0AAN2PIR4</accession>
<reference evidence="1 2" key="1">
    <citation type="journal article" date="2014" name="Genome Announc.">
        <title>Genome Sequence of Bacillus simplex Strain P558, Isolated from a Human Fecal Sample.</title>
        <authorList>
            <person name="Croce O."/>
            <person name="Hugon P."/>
            <person name="Lagier J.C."/>
            <person name="Bibi F."/>
            <person name="Robert C."/>
            <person name="Azhar E.I."/>
            <person name="Raoult D."/>
            <person name="Fournier P.E."/>
        </authorList>
    </citation>
    <scope>NUCLEOTIDE SEQUENCE [LARGE SCALE GENOMIC DNA]</scope>
    <source>
        <strain evidence="1 2">P558</strain>
    </source>
</reference>
<protein>
    <recommendedName>
        <fullName evidence="3">Integrase</fullName>
    </recommendedName>
</protein>
<sequence length="449" mass="52153">MNNFTCVSCGRKLNPSQINKKTTVCQNCFDKARVERIQTEDFLKENFTKTWSATIFKNYVLYFKELGIGVSTIRRHTSKVLQVLQAAENELLRPSDINEGWLVSTLEKIPNSKGVKSSLFNFLIKEGYLSFNADEGILKGIRELLKQVPKGFMRLLEIYFNERMELRNRQVKFNARNPLSLLTVKADVEIFIRLVRWLQINCKHIESWDNVQQEDIHEFLLTLTPKHREIVRKDLLVLFKLAKRKRQITHIPILDIKSRELPPTIEPLTFDEQVRVAKVIKSRLYEQPLECLLTTLCFYHGLSSSHIRNIKISDIKVDLKAIYLNERSPVYLSNDELIVINEYIKQRSNIRNVQNKSFLILGSSSSEVYQDRPINSTFIARKVKGFCGFTPKSLRITCFSMIASNFGPQILVEGFGLSLTQASRYGKLEDYLLEEQIRSERDFIKENGT</sequence>
<dbReference type="InterPro" id="IPR011010">
    <property type="entry name" value="DNA_brk_join_enz"/>
</dbReference>
<gene>
    <name evidence="1" type="ORF">BN1180_03356</name>
</gene>
<dbReference type="EMBL" id="CCXW01000001">
    <property type="protein sequence ID" value="CEG33184.1"/>
    <property type="molecule type" value="Genomic_DNA"/>
</dbReference>
<dbReference type="Proteomes" id="UP000182110">
    <property type="component" value="Unassembled WGS sequence"/>
</dbReference>
<organism evidence="1 2">
    <name type="scientific">Peribacillus simplex</name>
    <dbReference type="NCBI Taxonomy" id="1478"/>
    <lineage>
        <taxon>Bacteria</taxon>
        <taxon>Bacillati</taxon>
        <taxon>Bacillota</taxon>
        <taxon>Bacilli</taxon>
        <taxon>Bacillales</taxon>
        <taxon>Bacillaceae</taxon>
        <taxon>Peribacillus</taxon>
    </lineage>
</organism>
<evidence type="ECO:0008006" key="3">
    <source>
        <dbReference type="Google" id="ProtNLM"/>
    </source>
</evidence>
<evidence type="ECO:0000313" key="2">
    <source>
        <dbReference type="Proteomes" id="UP000182110"/>
    </source>
</evidence>